<dbReference type="RefSeq" id="WP_200486075.1">
    <property type="nucleotide sequence ID" value="NZ_JAEPIV010000012.1"/>
</dbReference>
<comment type="caution">
    <text evidence="1">The sequence shown here is derived from an EMBL/GenBank/DDBJ whole genome shotgun (WGS) entry which is preliminary data.</text>
</comment>
<gene>
    <name evidence="1" type="ORF">JJL56_20060</name>
</gene>
<evidence type="ECO:0000313" key="1">
    <source>
        <dbReference type="EMBL" id="MBK4721164.1"/>
    </source>
</evidence>
<keyword evidence="2" id="KW-1185">Reference proteome</keyword>
<organism evidence="1 2">
    <name type="scientific">Azospirillum aestuarii</name>
    <dbReference type="NCBI Taxonomy" id="2802052"/>
    <lineage>
        <taxon>Bacteria</taxon>
        <taxon>Pseudomonadati</taxon>
        <taxon>Pseudomonadota</taxon>
        <taxon>Alphaproteobacteria</taxon>
        <taxon>Rhodospirillales</taxon>
        <taxon>Azospirillaceae</taxon>
        <taxon>Azospirillum</taxon>
    </lineage>
</organism>
<dbReference type="EMBL" id="JAEPIV010000012">
    <property type="protein sequence ID" value="MBK4721164.1"/>
    <property type="molecule type" value="Genomic_DNA"/>
</dbReference>
<reference evidence="1 2" key="1">
    <citation type="submission" date="2021-01" db="EMBL/GenBank/DDBJ databases">
        <title>Azospirillum sp. YIM DDC1 draft genome.</title>
        <authorList>
            <person name="Wang Y.-X."/>
        </authorList>
    </citation>
    <scope>NUCLEOTIDE SEQUENCE [LARGE SCALE GENOMIC DNA]</scope>
    <source>
        <strain evidence="1 2">YIM DDC1</strain>
    </source>
</reference>
<evidence type="ECO:0000313" key="2">
    <source>
        <dbReference type="Proteomes" id="UP000654452"/>
    </source>
</evidence>
<accession>A0ABS1I264</accession>
<sequence>MTVSVANKMIQNRAGLTDLGRLALAFIDGGSEWLDWAISNAGPRYGFPDESTLVEQVQQGLHATRLALLPNLKLMVSPVKLMTLGVDSLRTLADAESGDTSATVSAQVKRILADHNLLTQDDFAAGASFLAGLAVSGAPVFQFMGFDEQLAVQELLYRKESQGTANPELQREAAAFAVDQARTVQEFADYYQFYLIYVNRLGSLTATPDDRKKRAGGALDTILPQLFGFLECPQVGPLAAPAEVARAVSDWQKRGRPIGFARLSDGALQIVRDTAFRDETGDAVRVLVAGYLAGAQALLSATPPQRGIMGQDGASCLFPVFGKGNQAEIQMGAAGVISLRCFRPDPPAAASTTTAATTTAATAA</sequence>
<proteinExistence type="predicted"/>
<dbReference type="Proteomes" id="UP000654452">
    <property type="component" value="Unassembled WGS sequence"/>
</dbReference>
<name>A0ABS1I264_9PROT</name>
<protein>
    <submittedName>
        <fullName evidence="1">Uncharacterized protein</fullName>
    </submittedName>
</protein>